<dbReference type="InterPro" id="IPR051202">
    <property type="entry name" value="Peptidase_C40"/>
</dbReference>
<dbReference type="PANTHER" id="PTHR47053:SF3">
    <property type="entry name" value="GAMMA-D-GLUTAMYL-L-LYSINE DIPEPTIDYL-PEPTIDASE"/>
    <property type="match status" value="1"/>
</dbReference>
<dbReference type="InterPro" id="IPR038765">
    <property type="entry name" value="Papain-like_cys_pep_sf"/>
</dbReference>
<dbReference type="SUPFAM" id="SSF54001">
    <property type="entry name" value="Cysteine proteinases"/>
    <property type="match status" value="1"/>
</dbReference>
<dbReference type="InterPro" id="IPR000064">
    <property type="entry name" value="NLP_P60_dom"/>
</dbReference>
<proteinExistence type="inferred from homology"/>
<evidence type="ECO:0000256" key="3">
    <source>
        <dbReference type="ARBA" id="ARBA00022801"/>
    </source>
</evidence>
<comment type="similarity">
    <text evidence="1">Belongs to the peptidase C40 family.</text>
</comment>
<accession>A0A0B5AV40</accession>
<gene>
    <name evidence="6" type="ORF">JMA_32900</name>
</gene>
<reference evidence="6 7" key="1">
    <citation type="submission" date="2014-08" db="EMBL/GenBank/DDBJ databases">
        <title>Complete genome of a marine bacteria Jeotgalibacillus malaysiensis.</title>
        <authorList>
            <person name="Yaakop A.S."/>
            <person name="Chan K.-G."/>
            <person name="Goh K.M."/>
        </authorList>
    </citation>
    <scope>NUCLEOTIDE SEQUENCE [LARGE SCALE GENOMIC DNA]</scope>
    <source>
        <strain evidence="6 7">D5</strain>
    </source>
</reference>
<dbReference type="Pfam" id="PF00877">
    <property type="entry name" value="NLPC_P60"/>
    <property type="match status" value="1"/>
</dbReference>
<dbReference type="STRING" id="1508404.JMA_32900"/>
<dbReference type="PANTHER" id="PTHR47053">
    <property type="entry name" value="MUREIN DD-ENDOPEPTIDASE MEPH-RELATED"/>
    <property type="match status" value="1"/>
</dbReference>
<evidence type="ECO:0000259" key="5">
    <source>
        <dbReference type="PROSITE" id="PS51935"/>
    </source>
</evidence>
<dbReference type="HOGENOM" id="CLU_016043_13_2_9"/>
<evidence type="ECO:0000256" key="2">
    <source>
        <dbReference type="ARBA" id="ARBA00022670"/>
    </source>
</evidence>
<organism evidence="6 7">
    <name type="scientific">Jeotgalibacillus malaysiensis</name>
    <dbReference type="NCBI Taxonomy" id="1508404"/>
    <lineage>
        <taxon>Bacteria</taxon>
        <taxon>Bacillati</taxon>
        <taxon>Bacillota</taxon>
        <taxon>Bacilli</taxon>
        <taxon>Bacillales</taxon>
        <taxon>Caryophanaceae</taxon>
        <taxon>Jeotgalibacillus</taxon>
    </lineage>
</organism>
<evidence type="ECO:0000313" key="6">
    <source>
        <dbReference type="EMBL" id="AJD92607.1"/>
    </source>
</evidence>
<dbReference type="Proteomes" id="UP000031449">
    <property type="component" value="Chromosome"/>
</dbReference>
<keyword evidence="4" id="KW-0788">Thiol protease</keyword>
<dbReference type="InterPro" id="IPR057812">
    <property type="entry name" value="SH3_YKFC_2nd"/>
</dbReference>
<dbReference type="Gene3D" id="2.30.30.40">
    <property type="entry name" value="SH3 Domains"/>
    <property type="match status" value="2"/>
</dbReference>
<evidence type="ECO:0000313" key="7">
    <source>
        <dbReference type="Proteomes" id="UP000031449"/>
    </source>
</evidence>
<dbReference type="AlphaFoldDB" id="A0A0B5AV40"/>
<dbReference type="GO" id="GO:0008234">
    <property type="term" value="F:cysteine-type peptidase activity"/>
    <property type="evidence" value="ECO:0007669"/>
    <property type="project" value="UniProtKB-KW"/>
</dbReference>
<protein>
    <recommendedName>
        <fullName evidence="5">NlpC/P60 domain-containing protein</fullName>
    </recommendedName>
</protein>
<keyword evidence="2" id="KW-0645">Protease</keyword>
<keyword evidence="3" id="KW-0378">Hydrolase</keyword>
<dbReference type="Pfam" id="PF23795">
    <property type="entry name" value="SH3_YKFC_2nd"/>
    <property type="match status" value="1"/>
</dbReference>
<dbReference type="Gene3D" id="3.90.1720.10">
    <property type="entry name" value="endopeptidase domain like (from Nostoc punctiforme)"/>
    <property type="match status" value="1"/>
</dbReference>
<keyword evidence="7" id="KW-1185">Reference proteome</keyword>
<dbReference type="KEGG" id="jeo:JMA_32900"/>
<feature type="domain" description="NlpC/P60" evidence="5">
    <location>
        <begin position="176"/>
        <end position="302"/>
    </location>
</feature>
<evidence type="ECO:0000256" key="4">
    <source>
        <dbReference type="ARBA" id="ARBA00022807"/>
    </source>
</evidence>
<dbReference type="PROSITE" id="PS51935">
    <property type="entry name" value="NLPC_P60"/>
    <property type="match status" value="1"/>
</dbReference>
<evidence type="ECO:0000256" key="1">
    <source>
        <dbReference type="ARBA" id="ARBA00007074"/>
    </source>
</evidence>
<dbReference type="OrthoDB" id="9813368at2"/>
<dbReference type="EMBL" id="CP009416">
    <property type="protein sequence ID" value="AJD92607.1"/>
    <property type="molecule type" value="Genomic_DNA"/>
</dbReference>
<sequence>MRTAHINVTAATLWTEPASPRTLDQPALEVPVKMEDWLGGMTAEERKALLDDNKVQSQVLYGDTVTIEEVKGDWAKVVVLTQSSKKHPAGYPGWIPLAQLTEIDADDMEPAEEKAIITLDFTHLLNENGETLVKLAFTTILPVTDLDDEKVEVHTPHGQAFVKRDAVKLFTEELDQGTPEAILKDGERFLDLLYLWGGMTPYGYDCSGFSYSMMRANGYLIPRDASDQAAAGKEVAKEDVQPGDLIFFAYEEGKGRLHHVAIYHGDGKMIHSPTPGKKIMIQEIAGTFYEKEWCQTRRYWQE</sequence>
<name>A0A0B5AV40_9BACL</name>
<dbReference type="BioCyc" id="JESP1508404:G14D9-12571-MONOMER"/>
<dbReference type="GO" id="GO:0006508">
    <property type="term" value="P:proteolysis"/>
    <property type="evidence" value="ECO:0007669"/>
    <property type="project" value="UniProtKB-KW"/>
</dbReference>